<accession>A0A8C5K0Y8</accession>
<dbReference type="GO" id="GO:0003677">
    <property type="term" value="F:DNA binding"/>
    <property type="evidence" value="ECO:0007669"/>
    <property type="project" value="UniProtKB-UniRule"/>
</dbReference>
<dbReference type="Pfam" id="PF00505">
    <property type="entry name" value="HMG_box"/>
    <property type="match status" value="1"/>
</dbReference>
<dbReference type="InterPro" id="IPR036910">
    <property type="entry name" value="HMG_box_dom_sf"/>
</dbReference>
<reference evidence="5" key="1">
    <citation type="submission" date="2025-08" db="UniProtKB">
        <authorList>
            <consortium name="Ensembl"/>
        </authorList>
    </citation>
    <scope>IDENTIFICATION</scope>
</reference>
<dbReference type="OMA" id="EDEDHIW"/>
<evidence type="ECO:0000256" key="1">
    <source>
        <dbReference type="ARBA" id="ARBA00023242"/>
    </source>
</evidence>
<dbReference type="Gene3D" id="1.10.30.10">
    <property type="entry name" value="High mobility group box domain"/>
    <property type="match status" value="1"/>
</dbReference>
<feature type="region of interest" description="Disordered" evidence="3">
    <location>
        <begin position="305"/>
        <end position="342"/>
    </location>
</feature>
<protein>
    <recommendedName>
        <fullName evidence="4">HMG box domain-containing protein</fullName>
    </recommendedName>
</protein>
<dbReference type="PANTHER" id="PTHR47658:SF1">
    <property type="entry name" value="MEIOSIS INITIATOR PROTEIN"/>
    <property type="match status" value="1"/>
</dbReference>
<dbReference type="InterPro" id="IPR009071">
    <property type="entry name" value="HMG_box_dom"/>
</dbReference>
<organism evidence="5 6">
    <name type="scientific">Jaculus jaculus</name>
    <name type="common">Lesser Egyptian jerboa</name>
    <dbReference type="NCBI Taxonomy" id="51337"/>
    <lineage>
        <taxon>Eukaryota</taxon>
        <taxon>Metazoa</taxon>
        <taxon>Chordata</taxon>
        <taxon>Craniata</taxon>
        <taxon>Vertebrata</taxon>
        <taxon>Euteleostomi</taxon>
        <taxon>Mammalia</taxon>
        <taxon>Eutheria</taxon>
        <taxon>Euarchontoglires</taxon>
        <taxon>Glires</taxon>
        <taxon>Rodentia</taxon>
        <taxon>Myomorpha</taxon>
        <taxon>Dipodoidea</taxon>
        <taxon>Dipodidae</taxon>
        <taxon>Dipodinae</taxon>
        <taxon>Jaculus</taxon>
    </lineage>
</organism>
<evidence type="ECO:0000256" key="2">
    <source>
        <dbReference type="PROSITE-ProRule" id="PRU00267"/>
    </source>
</evidence>
<gene>
    <name evidence="5" type="primary">Meiosin</name>
</gene>
<dbReference type="AlphaFoldDB" id="A0A8C5K0Y8"/>
<keyword evidence="2" id="KW-0238">DNA-binding</keyword>
<dbReference type="PROSITE" id="PS50118">
    <property type="entry name" value="HMG_BOX_2"/>
    <property type="match status" value="1"/>
</dbReference>
<name>A0A8C5K0Y8_JACJA</name>
<feature type="DNA-binding region" description="HMG box" evidence="2">
    <location>
        <begin position="381"/>
        <end position="449"/>
    </location>
</feature>
<dbReference type="GeneTree" id="ENSGT00570000080851"/>
<feature type="compositionally biased region" description="Polar residues" evidence="3">
    <location>
        <begin position="310"/>
        <end position="323"/>
    </location>
</feature>
<evidence type="ECO:0000256" key="3">
    <source>
        <dbReference type="SAM" id="MobiDB-lite"/>
    </source>
</evidence>
<dbReference type="PANTHER" id="PTHR47658">
    <property type="entry name" value="HIGH MOBILITY GROUP B PROTEIN 12-RELATED"/>
    <property type="match status" value="1"/>
</dbReference>
<keyword evidence="6" id="KW-1185">Reference proteome</keyword>
<evidence type="ECO:0000313" key="5">
    <source>
        <dbReference type="Ensembl" id="ENSJJAP00000002120.1"/>
    </source>
</evidence>
<feature type="region of interest" description="Disordered" evidence="3">
    <location>
        <begin position="25"/>
        <end position="81"/>
    </location>
</feature>
<proteinExistence type="predicted"/>
<dbReference type="GO" id="GO:0005634">
    <property type="term" value="C:nucleus"/>
    <property type="evidence" value="ECO:0007669"/>
    <property type="project" value="UniProtKB-UniRule"/>
</dbReference>
<dbReference type="Proteomes" id="UP000694385">
    <property type="component" value="Unassembled WGS sequence"/>
</dbReference>
<reference evidence="5" key="2">
    <citation type="submission" date="2025-09" db="UniProtKB">
        <authorList>
            <consortium name="Ensembl"/>
        </authorList>
    </citation>
    <scope>IDENTIFICATION</scope>
</reference>
<feature type="domain" description="HMG box" evidence="4">
    <location>
        <begin position="381"/>
        <end position="449"/>
    </location>
</feature>
<dbReference type="SUPFAM" id="SSF47095">
    <property type="entry name" value="HMG-box"/>
    <property type="match status" value="1"/>
</dbReference>
<evidence type="ECO:0000313" key="6">
    <source>
        <dbReference type="Proteomes" id="UP000694385"/>
    </source>
</evidence>
<evidence type="ECO:0000259" key="4">
    <source>
        <dbReference type="PROSITE" id="PS50118"/>
    </source>
</evidence>
<feature type="compositionally biased region" description="Low complexity" evidence="3">
    <location>
        <begin position="39"/>
        <end position="52"/>
    </location>
</feature>
<keyword evidence="1 2" id="KW-0539">Nucleus</keyword>
<dbReference type="CDD" id="cd21977">
    <property type="entry name" value="HMG-box_BHMG1"/>
    <property type="match status" value="1"/>
</dbReference>
<dbReference type="Ensembl" id="ENSJJAT00000003990.1">
    <property type="protein sequence ID" value="ENSJJAP00000002120.1"/>
    <property type="gene ID" value="ENSJJAG00000003426.1"/>
</dbReference>
<sequence>HVLNYIQYLQRSIDVVKALLKLHTSEGRDGCSGNPALGTRRTLSTPSSSPSSQKSHLRGTYQKPRKKKLTRVPGTSWTPKPRRCLTLDLPEKLLISPGQEEGSGVTSTTPRCPQSCDQPMATLSLSGGDGGGVAQLMLLDIASETIACDLIRLPGACTQRCPTQASVSAPCRQELVLCESGRDVDNEAPDIDPCLLAWTSKDSLNGNLLALGPTQINSWYVTGHSSKILDLSPSLFNSPSKILPDHILEDKTYFLTEGLFEEVFCESEAPQEKGIPSEAPSGHPDTHGLCRSLVSIDHCYLPLSEDSKAPPSSGSEFSDTESLWRQELANPESSSDEDEDHIWTPSQQALALSIAERKSKKGHGPTKPREGKKAPCLGQVKKKCVNGFIMFCRMNRKQYIRACPGTASTEATKELAQLWRVMTPEERRPYCTKARKFSRQHNRIVKQENSSSDEDWDMPKPFYQLLAEKAKASLPAPQCQ</sequence>
<dbReference type="SMART" id="SM00398">
    <property type="entry name" value="HMG"/>
    <property type="match status" value="1"/>
</dbReference>